<feature type="non-terminal residue" evidence="9">
    <location>
        <position position="1"/>
    </location>
</feature>
<reference evidence="9 10" key="1">
    <citation type="journal article" date="2018" name="IMA Fungus">
        <title>IMA Genome-F 10: Nine draft genome sequences of Claviceps purpurea s.lat., including C. arundinis, C. humidiphila, and C. cf. spartinae, pseudomolecules for the pitch canker pathogen Fusarium circinatum, draft genome of Davidsoniella eucalypti, Grosmannia galeiformis, Quambalaria eucalypti, and Teratosphaeria destructans.</title>
        <authorList>
            <person name="Wingfield B.D."/>
            <person name="Liu M."/>
            <person name="Nguyen H.D."/>
            <person name="Lane F.A."/>
            <person name="Morgan S.W."/>
            <person name="De Vos L."/>
            <person name="Wilken P.M."/>
            <person name="Duong T.A."/>
            <person name="Aylward J."/>
            <person name="Coetzee M.P."/>
            <person name="Dadej K."/>
            <person name="De Beer Z.W."/>
            <person name="Findlay W."/>
            <person name="Havenga M."/>
            <person name="Kolarik M."/>
            <person name="Menzies J.G."/>
            <person name="Naidoo K."/>
            <person name="Pochopski O."/>
            <person name="Shoukouhi P."/>
            <person name="Santana Q.C."/>
            <person name="Seifert K.A."/>
            <person name="Soal N."/>
            <person name="Steenkamp E.T."/>
            <person name="Tatham C.T."/>
            <person name="van der Nest M.A."/>
            <person name="Wingfield M.J."/>
        </authorList>
    </citation>
    <scope>NUCLEOTIDE SEQUENCE [LARGE SCALE GENOMIC DNA]</scope>
    <source>
        <strain evidence="9">CMW44962</strain>
    </source>
</reference>
<feature type="compositionally biased region" description="Low complexity" evidence="6">
    <location>
        <begin position="894"/>
        <end position="906"/>
    </location>
</feature>
<evidence type="ECO:0000313" key="9">
    <source>
        <dbReference type="EMBL" id="KAH9819755.1"/>
    </source>
</evidence>
<feature type="domain" description="PHD-type" evidence="7">
    <location>
        <begin position="47"/>
        <end position="99"/>
    </location>
</feature>
<organism evidence="9 10">
    <name type="scientific">Teratosphaeria destructans</name>
    <dbReference type="NCBI Taxonomy" id="418781"/>
    <lineage>
        <taxon>Eukaryota</taxon>
        <taxon>Fungi</taxon>
        <taxon>Dikarya</taxon>
        <taxon>Ascomycota</taxon>
        <taxon>Pezizomycotina</taxon>
        <taxon>Dothideomycetes</taxon>
        <taxon>Dothideomycetidae</taxon>
        <taxon>Mycosphaerellales</taxon>
        <taxon>Teratosphaeriaceae</taxon>
        <taxon>Teratosphaeria</taxon>
    </lineage>
</organism>
<dbReference type="OrthoDB" id="1928087at2759"/>
<sequence>MTDALYPVTTIASHESPHASVPNAFAFNQNQRYSLSVLDGTQDDDGQISCFCGYADDDGNTVACDQCDRWNHTICYYPQYDGRELPKDLQHYCVECRPRPVDTHAARARQRHRREQQDLAANGSRRPASKSHKKKVKEPGNGGYTNGWPLDKSRHDRNSASPRDQPPPAKRPKTSHRTSDSSTPAAKGHSRKRTVTNANHRRSLSRSPEIPIDYYSREFLDQCGNDSWSLTDTNLHADIRVTNTLTAWIHQDPEEFAKQHTGQSKHQILLRWDGELDEIPGKAEYAIEEQRDPTDYDTDGQGLVWKRIVIRGEPVADGAYIGELRGHVGLKDDYTQDPANRWTQLRHPVPFVFFHPMLPIYIDARHEGTELRYVRRSCNPNATLQILVTGGTNYRFCFMASRQMEPGEEVSIAWNTEEMNKVAANSTGPNGMDIDMLSVWVSTVLSNCGPCACGLPEHECRMSRFDRRTRTDEREEESRPVKLPKSKKKKAGQHISPLNTHALTSRSGSEARRADADDEPTDSRSASGSGGRDSTSRDITPNTHYSTNGSLSAVPEMSERERKKLAKEEEMFRRQEEERNGKQAKKKRSSAGSALTTPSATSSKPLSLPNNARYTDAGTSRQAGLPSARSVSGKQPRAQPAQKPPVKSYVKVVKKPRPDYVNAEVQCDMDEVEAHEQPTTPRPVQKCISVRQRLLERCARNNAINHASFGRPKSAGSPSGATAMDLDHSGSEKLSSPTSPVSARPSPTNKALKVETSDDVQMPDAPPADATSQPLPRSSDCLPASTQAVTSTPGSLTTDGPSTSQSSKPPDMHLQMPPPPKDFSASSALVTGDTPKALVGSVVQSPASLTGSSLLPPSVNSAATPARKKLSLSDYTRRSKAKDKEHESKERDSSPASVASGPAASGLQPLSPEHHRQTESAAGDVLMQDAKP</sequence>
<feature type="compositionally biased region" description="Basic residues" evidence="6">
    <location>
        <begin position="127"/>
        <end position="136"/>
    </location>
</feature>
<accession>A0A9W7VYX0</accession>
<dbReference type="GO" id="GO:0070210">
    <property type="term" value="C:Rpd3L-Expanded complex"/>
    <property type="evidence" value="ECO:0007669"/>
    <property type="project" value="TreeGrafter"/>
</dbReference>
<feature type="compositionally biased region" description="Basic and acidic residues" evidence="6">
    <location>
        <begin position="466"/>
        <end position="480"/>
    </location>
</feature>
<evidence type="ECO:0000256" key="6">
    <source>
        <dbReference type="SAM" id="MobiDB-lite"/>
    </source>
</evidence>
<feature type="region of interest" description="Disordered" evidence="6">
    <location>
        <begin position="702"/>
        <end position="830"/>
    </location>
</feature>
<dbReference type="SUPFAM" id="SSF82199">
    <property type="entry name" value="SET domain"/>
    <property type="match status" value="1"/>
</dbReference>
<evidence type="ECO:0000256" key="1">
    <source>
        <dbReference type="ARBA" id="ARBA00022723"/>
    </source>
</evidence>
<dbReference type="Pfam" id="PF00856">
    <property type="entry name" value="SET"/>
    <property type="match status" value="1"/>
</dbReference>
<evidence type="ECO:0000259" key="8">
    <source>
        <dbReference type="PROSITE" id="PS50280"/>
    </source>
</evidence>
<feature type="compositionally biased region" description="Polar residues" evidence="6">
    <location>
        <begin position="784"/>
        <end position="808"/>
    </location>
</feature>
<dbReference type="InterPro" id="IPR001214">
    <property type="entry name" value="SET_dom"/>
</dbReference>
<feature type="compositionally biased region" description="Polar residues" evidence="6">
    <location>
        <begin position="732"/>
        <end position="749"/>
    </location>
</feature>
<feature type="region of interest" description="Disordered" evidence="6">
    <location>
        <begin position="845"/>
        <end position="932"/>
    </location>
</feature>
<dbReference type="GO" id="GO:0006355">
    <property type="term" value="P:regulation of DNA-templated transcription"/>
    <property type="evidence" value="ECO:0007669"/>
    <property type="project" value="TreeGrafter"/>
</dbReference>
<keyword evidence="1" id="KW-0479">Metal-binding</keyword>
<dbReference type="InterPro" id="IPR013083">
    <property type="entry name" value="Znf_RING/FYVE/PHD"/>
</dbReference>
<evidence type="ECO:0000259" key="7">
    <source>
        <dbReference type="PROSITE" id="PS50016"/>
    </source>
</evidence>
<dbReference type="SMART" id="SM00317">
    <property type="entry name" value="SET"/>
    <property type="match status" value="1"/>
</dbReference>
<feature type="region of interest" description="Disordered" evidence="6">
    <location>
        <begin position="104"/>
        <end position="205"/>
    </location>
</feature>
<dbReference type="Gene3D" id="3.30.40.10">
    <property type="entry name" value="Zinc/RING finger domain, C3HC4 (zinc finger)"/>
    <property type="match status" value="1"/>
</dbReference>
<proteinExistence type="predicted"/>
<dbReference type="Gene3D" id="2.170.270.10">
    <property type="entry name" value="SET domain"/>
    <property type="match status" value="1"/>
</dbReference>
<feature type="compositionally biased region" description="Polar residues" evidence="6">
    <location>
        <begin position="845"/>
        <end position="863"/>
    </location>
</feature>
<feature type="compositionally biased region" description="Low complexity" evidence="6">
    <location>
        <begin position="634"/>
        <end position="651"/>
    </location>
</feature>
<evidence type="ECO:0000256" key="2">
    <source>
        <dbReference type="ARBA" id="ARBA00022771"/>
    </source>
</evidence>
<keyword evidence="2 5" id="KW-0863">Zinc-finger</keyword>
<feature type="compositionally biased region" description="Basic and acidic residues" evidence="6">
    <location>
        <begin position="557"/>
        <end position="581"/>
    </location>
</feature>
<dbReference type="EMBL" id="RIBY02002315">
    <property type="protein sequence ID" value="KAH9819755.1"/>
    <property type="molecule type" value="Genomic_DNA"/>
</dbReference>
<dbReference type="InterPro" id="IPR046341">
    <property type="entry name" value="SET_dom_sf"/>
</dbReference>
<evidence type="ECO:0000256" key="5">
    <source>
        <dbReference type="PROSITE-ProRule" id="PRU00146"/>
    </source>
</evidence>
<evidence type="ECO:0000256" key="4">
    <source>
        <dbReference type="ARBA" id="ARBA00022853"/>
    </source>
</evidence>
<dbReference type="GO" id="GO:0034967">
    <property type="term" value="C:Set3 complex"/>
    <property type="evidence" value="ECO:0007669"/>
    <property type="project" value="TreeGrafter"/>
</dbReference>
<dbReference type="GO" id="GO:0006325">
    <property type="term" value="P:chromatin organization"/>
    <property type="evidence" value="ECO:0007669"/>
    <property type="project" value="UniProtKB-KW"/>
</dbReference>
<feature type="compositionally biased region" description="Polar residues" evidence="6">
    <location>
        <begin position="590"/>
        <end position="622"/>
    </location>
</feature>
<dbReference type="GO" id="GO:0008270">
    <property type="term" value="F:zinc ion binding"/>
    <property type="evidence" value="ECO:0007669"/>
    <property type="project" value="UniProtKB-KW"/>
</dbReference>
<name>A0A9W7VYX0_9PEZI</name>
<feature type="compositionally biased region" description="Polar residues" evidence="6">
    <location>
        <begin position="496"/>
        <end position="508"/>
    </location>
</feature>
<dbReference type="PANTHER" id="PTHR46462:SF3">
    <property type="entry name" value="UPSET, ISOFORM A"/>
    <property type="match status" value="1"/>
</dbReference>
<evidence type="ECO:0000313" key="10">
    <source>
        <dbReference type="Proteomes" id="UP001138500"/>
    </source>
</evidence>
<dbReference type="PANTHER" id="PTHR46462">
    <property type="entry name" value="UPSET, ISOFORM A"/>
    <property type="match status" value="1"/>
</dbReference>
<dbReference type="InterPro" id="IPR011011">
    <property type="entry name" value="Znf_FYVE_PHD"/>
</dbReference>
<dbReference type="Proteomes" id="UP001138500">
    <property type="component" value="Unassembled WGS sequence"/>
</dbReference>
<keyword evidence="3" id="KW-0862">Zinc</keyword>
<dbReference type="PROSITE" id="PS50280">
    <property type="entry name" value="SET"/>
    <property type="match status" value="1"/>
</dbReference>
<keyword evidence="10" id="KW-1185">Reference proteome</keyword>
<dbReference type="PROSITE" id="PS50016">
    <property type="entry name" value="ZF_PHD_2"/>
    <property type="match status" value="1"/>
</dbReference>
<dbReference type="AlphaFoldDB" id="A0A9W7VYX0"/>
<feature type="compositionally biased region" description="Basic residues" evidence="6">
    <location>
        <begin position="188"/>
        <end position="204"/>
    </location>
</feature>
<feature type="compositionally biased region" description="Basic and acidic residues" evidence="6">
    <location>
        <begin position="882"/>
        <end position="893"/>
    </location>
</feature>
<dbReference type="SUPFAM" id="SSF57903">
    <property type="entry name" value="FYVE/PHD zinc finger"/>
    <property type="match status" value="1"/>
</dbReference>
<dbReference type="Pfam" id="PF00628">
    <property type="entry name" value="PHD"/>
    <property type="match status" value="1"/>
</dbReference>
<reference evidence="9 10" key="2">
    <citation type="journal article" date="2021" name="Curr. Genet.">
        <title>Genetic response to nitrogen starvation in the aggressive Eucalyptus foliar pathogen Teratosphaeria destructans.</title>
        <authorList>
            <person name="Havenga M."/>
            <person name="Wingfield B.D."/>
            <person name="Wingfield M.J."/>
            <person name="Dreyer L.L."/>
            <person name="Roets F."/>
            <person name="Aylward J."/>
        </authorList>
    </citation>
    <scope>NUCLEOTIDE SEQUENCE [LARGE SCALE GENOMIC DNA]</scope>
    <source>
        <strain evidence="9">CMW44962</strain>
    </source>
</reference>
<feature type="compositionally biased region" description="Basic residues" evidence="6">
    <location>
        <begin position="482"/>
        <end position="492"/>
    </location>
</feature>
<evidence type="ECO:0000256" key="3">
    <source>
        <dbReference type="ARBA" id="ARBA00022833"/>
    </source>
</evidence>
<keyword evidence="4" id="KW-0156">Chromatin regulator</keyword>
<dbReference type="InterPro" id="IPR019787">
    <property type="entry name" value="Znf_PHD-finger"/>
</dbReference>
<feature type="domain" description="SET" evidence="8">
    <location>
        <begin position="272"/>
        <end position="415"/>
    </location>
</feature>
<gene>
    <name evidence="9" type="ORF">Tdes44962_MAKER10336</name>
</gene>
<comment type="caution">
    <text evidence="9">The sequence shown here is derived from an EMBL/GenBank/DDBJ whole genome shotgun (WGS) entry which is preliminary data.</text>
</comment>
<feature type="region of interest" description="Disordered" evidence="6">
    <location>
        <begin position="466"/>
        <end position="653"/>
    </location>
</feature>
<protein>
    <submittedName>
        <fullName evidence="9">SET domain-containing protein 3-like</fullName>
    </submittedName>
</protein>
<feature type="compositionally biased region" description="Polar residues" evidence="6">
    <location>
        <begin position="539"/>
        <end position="551"/>
    </location>
</feature>